<dbReference type="Proteomes" id="UP000319555">
    <property type="component" value="Unassembled WGS sequence"/>
</dbReference>
<reference evidence="3 4" key="1">
    <citation type="submission" date="2017-05" db="EMBL/GenBank/DDBJ databases">
        <authorList>
            <person name="Varghese N."/>
            <person name="Submissions S."/>
        </authorList>
    </citation>
    <scope>NUCLEOTIDE SEQUENCE [LARGE SCALE GENOMIC DNA]</scope>
    <source>
        <strain evidence="3 4">DSM 28009</strain>
    </source>
</reference>
<dbReference type="Gene3D" id="2.40.50.90">
    <property type="match status" value="1"/>
</dbReference>
<keyword evidence="3" id="KW-0255">Endonuclease</keyword>
<gene>
    <name evidence="3" type="ORF">SAMN06265380_11183</name>
</gene>
<keyword evidence="3" id="KW-0378">Hydrolase</keyword>
<dbReference type="RefSeq" id="WP_142638828.1">
    <property type="nucleotide sequence ID" value="NZ_FXTE01000011.1"/>
</dbReference>
<proteinExistence type="predicted"/>
<feature type="domain" description="TNase-like" evidence="2">
    <location>
        <begin position="28"/>
        <end position="137"/>
    </location>
</feature>
<dbReference type="SUPFAM" id="SSF50199">
    <property type="entry name" value="Staphylococcal nuclease"/>
    <property type="match status" value="1"/>
</dbReference>
<dbReference type="GO" id="GO:0004519">
    <property type="term" value="F:endonuclease activity"/>
    <property type="evidence" value="ECO:0007669"/>
    <property type="project" value="UniProtKB-KW"/>
</dbReference>
<dbReference type="Pfam" id="PF00565">
    <property type="entry name" value="SNase"/>
    <property type="match status" value="1"/>
</dbReference>
<feature type="signal peptide" evidence="1">
    <location>
        <begin position="1"/>
        <end position="17"/>
    </location>
</feature>
<feature type="chain" id="PRO_5021912004" evidence="1">
    <location>
        <begin position="18"/>
        <end position="137"/>
    </location>
</feature>
<protein>
    <submittedName>
        <fullName evidence="3">Endonuclease YncB, thermonuclease family</fullName>
    </submittedName>
</protein>
<keyword evidence="4" id="KW-1185">Reference proteome</keyword>
<evidence type="ECO:0000256" key="1">
    <source>
        <dbReference type="SAM" id="SignalP"/>
    </source>
</evidence>
<dbReference type="InterPro" id="IPR016071">
    <property type="entry name" value="Staphylococal_nuclease_OB-fold"/>
</dbReference>
<name>A0A521EIU6_9RHOB</name>
<keyword evidence="3" id="KW-0540">Nuclease</keyword>
<organism evidence="3 4">
    <name type="scientific">Ruegeria faecimaris</name>
    <dbReference type="NCBI Taxonomy" id="686389"/>
    <lineage>
        <taxon>Bacteria</taxon>
        <taxon>Pseudomonadati</taxon>
        <taxon>Pseudomonadota</taxon>
        <taxon>Alphaproteobacteria</taxon>
        <taxon>Rhodobacterales</taxon>
        <taxon>Roseobacteraceae</taxon>
        <taxon>Ruegeria</taxon>
    </lineage>
</organism>
<accession>A0A521EIU6</accession>
<sequence>MKRLLFLSATLASLFFAAVWIEPSKQTKTLSASEVIAIDGDTIDHGDDRYRLVGFDTPETYRPQCRAEKTLGLEAKARLTELIQTADQIELVIQPDLDVHDRFLAVGRVAGQDVGAILISEGLARPYHGGKRQSWCG</sequence>
<dbReference type="OrthoDB" id="9792155at2"/>
<evidence type="ECO:0000259" key="2">
    <source>
        <dbReference type="PROSITE" id="PS50830"/>
    </source>
</evidence>
<evidence type="ECO:0000313" key="3">
    <source>
        <dbReference type="EMBL" id="SMO83844.1"/>
    </source>
</evidence>
<dbReference type="EMBL" id="FXTE01000011">
    <property type="protein sequence ID" value="SMO83844.1"/>
    <property type="molecule type" value="Genomic_DNA"/>
</dbReference>
<evidence type="ECO:0000313" key="4">
    <source>
        <dbReference type="Proteomes" id="UP000319555"/>
    </source>
</evidence>
<dbReference type="AlphaFoldDB" id="A0A521EIU6"/>
<dbReference type="PROSITE" id="PS50830">
    <property type="entry name" value="TNASE_3"/>
    <property type="match status" value="1"/>
</dbReference>
<dbReference type="InterPro" id="IPR035437">
    <property type="entry name" value="SNase_OB-fold_sf"/>
</dbReference>
<keyword evidence="1" id="KW-0732">Signal</keyword>